<reference evidence="1 2" key="1">
    <citation type="submission" date="2014-06" db="EMBL/GenBank/DDBJ databases">
        <title>Evolutionary Origins and Diversification of the Mycorrhizal Mutualists.</title>
        <authorList>
            <consortium name="DOE Joint Genome Institute"/>
            <consortium name="Mycorrhizal Genomics Consortium"/>
            <person name="Kohler A."/>
            <person name="Kuo A."/>
            <person name="Nagy L.G."/>
            <person name="Floudas D."/>
            <person name="Copeland A."/>
            <person name="Barry K.W."/>
            <person name="Cichocki N."/>
            <person name="Veneault-Fourrey C."/>
            <person name="LaButti K."/>
            <person name="Lindquist E.A."/>
            <person name="Lipzen A."/>
            <person name="Lundell T."/>
            <person name="Morin E."/>
            <person name="Murat C."/>
            <person name="Riley R."/>
            <person name="Ohm R."/>
            <person name="Sun H."/>
            <person name="Tunlid A."/>
            <person name="Henrissat B."/>
            <person name="Grigoriev I.V."/>
            <person name="Hibbett D.S."/>
            <person name="Martin F."/>
        </authorList>
    </citation>
    <scope>NUCLEOTIDE SEQUENCE [LARGE SCALE GENOMIC DNA]</scope>
    <source>
        <strain evidence="1 2">SS14</strain>
    </source>
</reference>
<dbReference type="EMBL" id="KN837203">
    <property type="protein sequence ID" value="KIJ34154.1"/>
    <property type="molecule type" value="Genomic_DNA"/>
</dbReference>
<sequence length="100" mass="11396">TRLVVAAFHYVTHRAADAVCHLWCNPSPMDGSQPDLLISQVNEAGEVILRCAYNSKAAEQLNSWLTSFEGQFGQMSDITFDFFMHSLLLLYKEEREKDIK</sequence>
<evidence type="ECO:0000313" key="1">
    <source>
        <dbReference type="EMBL" id="KIJ34154.1"/>
    </source>
</evidence>
<keyword evidence="2" id="KW-1185">Reference proteome</keyword>
<accession>A0A0C9UH36</accession>
<protein>
    <submittedName>
        <fullName evidence="1">Unplaced genomic scaffold SPHSTscaffold_128, whole genome shotgun sequence</fullName>
    </submittedName>
</protein>
<evidence type="ECO:0000313" key="2">
    <source>
        <dbReference type="Proteomes" id="UP000054279"/>
    </source>
</evidence>
<dbReference type="OrthoDB" id="2527272at2759"/>
<dbReference type="HOGENOM" id="CLU_132761_0_1_1"/>
<gene>
    <name evidence="1" type="ORF">M422DRAFT_182453</name>
</gene>
<proteinExistence type="predicted"/>
<name>A0A0C9UH36_SPHS4</name>
<dbReference type="AlphaFoldDB" id="A0A0C9UH36"/>
<organism evidence="1 2">
    <name type="scientific">Sphaerobolus stellatus (strain SS14)</name>
    <dbReference type="NCBI Taxonomy" id="990650"/>
    <lineage>
        <taxon>Eukaryota</taxon>
        <taxon>Fungi</taxon>
        <taxon>Dikarya</taxon>
        <taxon>Basidiomycota</taxon>
        <taxon>Agaricomycotina</taxon>
        <taxon>Agaricomycetes</taxon>
        <taxon>Phallomycetidae</taxon>
        <taxon>Geastrales</taxon>
        <taxon>Sphaerobolaceae</taxon>
        <taxon>Sphaerobolus</taxon>
    </lineage>
</organism>
<feature type="non-terminal residue" evidence="1">
    <location>
        <position position="1"/>
    </location>
</feature>
<dbReference type="Proteomes" id="UP000054279">
    <property type="component" value="Unassembled WGS sequence"/>
</dbReference>